<dbReference type="InterPro" id="IPR036390">
    <property type="entry name" value="WH_DNA-bd_sf"/>
</dbReference>
<dbReference type="Pfam" id="PF13404">
    <property type="entry name" value="HTH_AsnC-type"/>
    <property type="match status" value="1"/>
</dbReference>
<sequence>MVQLLRQALLISNRFYISITLKGAILARRAGVSESNHKDTVSIQDHEIDRLDLQITEYLQADGRISYSYIAREIGVPEATVRYRVKRLLDEEIIRISAFIDTGKLKYENVAYLELDVSPLFFESTLHALVEIRKVSYIASVTGEFNIMMEYVYEDNDDLIDFINWMKGKSEIVKIHSRTILKIHKAQYPIRLKS</sequence>
<evidence type="ECO:0000256" key="3">
    <source>
        <dbReference type="ARBA" id="ARBA00023163"/>
    </source>
</evidence>
<comment type="caution">
    <text evidence="5">The sequence shown here is derived from an EMBL/GenBank/DDBJ whole genome shotgun (WGS) entry which is preliminary data.</text>
</comment>
<evidence type="ECO:0000256" key="1">
    <source>
        <dbReference type="ARBA" id="ARBA00023015"/>
    </source>
</evidence>
<dbReference type="AlphaFoldDB" id="A0A8J7AMQ4"/>
<feature type="domain" description="HTH asnC-type" evidence="4">
    <location>
        <begin position="48"/>
        <end position="113"/>
    </location>
</feature>
<reference evidence="5" key="1">
    <citation type="submission" date="2020-10" db="EMBL/GenBank/DDBJ databases">
        <authorList>
            <person name="Castelo-Branco R."/>
            <person name="Eusebio N."/>
            <person name="Adriana R."/>
            <person name="Vieira A."/>
            <person name="Brugerolle De Fraissinette N."/>
            <person name="Rezende De Castro R."/>
            <person name="Schneider M.P."/>
            <person name="Vasconcelos V."/>
            <person name="Leao P.N."/>
        </authorList>
    </citation>
    <scope>NUCLEOTIDE SEQUENCE</scope>
    <source>
        <strain evidence="5">LEGE 07310</strain>
    </source>
</reference>
<dbReference type="InterPro" id="IPR011008">
    <property type="entry name" value="Dimeric_a/b-barrel"/>
</dbReference>
<dbReference type="InterPro" id="IPR000485">
    <property type="entry name" value="AsnC-type_HTH_dom"/>
</dbReference>
<dbReference type="GO" id="GO:0043200">
    <property type="term" value="P:response to amino acid"/>
    <property type="evidence" value="ECO:0007669"/>
    <property type="project" value="TreeGrafter"/>
</dbReference>
<keyword evidence="6" id="KW-1185">Reference proteome</keyword>
<organism evidence="5 6">
    <name type="scientific">Vasconcelosia minhoensis LEGE 07310</name>
    <dbReference type="NCBI Taxonomy" id="915328"/>
    <lineage>
        <taxon>Bacteria</taxon>
        <taxon>Bacillati</taxon>
        <taxon>Cyanobacteriota</taxon>
        <taxon>Cyanophyceae</taxon>
        <taxon>Nodosilineales</taxon>
        <taxon>Cymatolegaceae</taxon>
        <taxon>Vasconcelosia</taxon>
        <taxon>Vasconcelosia minhoensis</taxon>
    </lineage>
</organism>
<keyword evidence="2" id="KW-0238">DNA-binding</keyword>
<accession>A0A8J7AMQ4</accession>
<proteinExistence type="predicted"/>
<dbReference type="EMBL" id="JADEXG010000021">
    <property type="protein sequence ID" value="MBE9077775.1"/>
    <property type="molecule type" value="Genomic_DNA"/>
</dbReference>
<dbReference type="GO" id="GO:0043565">
    <property type="term" value="F:sequence-specific DNA binding"/>
    <property type="evidence" value="ECO:0007669"/>
    <property type="project" value="InterPro"/>
</dbReference>
<dbReference type="InterPro" id="IPR019888">
    <property type="entry name" value="Tscrpt_reg_AsnC-like"/>
</dbReference>
<keyword evidence="1" id="KW-0805">Transcription regulation</keyword>
<protein>
    <submittedName>
        <fullName evidence="5">AsnC family transcriptional regulator</fullName>
    </submittedName>
</protein>
<dbReference type="SUPFAM" id="SSF46785">
    <property type="entry name" value="Winged helix' DNA-binding domain"/>
    <property type="match status" value="1"/>
</dbReference>
<dbReference type="InterPro" id="IPR036388">
    <property type="entry name" value="WH-like_DNA-bd_sf"/>
</dbReference>
<evidence type="ECO:0000313" key="6">
    <source>
        <dbReference type="Proteomes" id="UP000636505"/>
    </source>
</evidence>
<name>A0A8J7AMQ4_9CYAN</name>
<evidence type="ECO:0000256" key="2">
    <source>
        <dbReference type="ARBA" id="ARBA00023125"/>
    </source>
</evidence>
<keyword evidence="3" id="KW-0804">Transcription</keyword>
<dbReference type="PANTHER" id="PTHR30154:SF34">
    <property type="entry name" value="TRANSCRIPTIONAL REGULATOR AZLB"/>
    <property type="match status" value="1"/>
</dbReference>
<gene>
    <name evidence="5" type="ORF">IQ241_10795</name>
</gene>
<dbReference type="PRINTS" id="PR00033">
    <property type="entry name" value="HTHASNC"/>
</dbReference>
<dbReference type="SUPFAM" id="SSF54909">
    <property type="entry name" value="Dimeric alpha+beta barrel"/>
    <property type="match status" value="1"/>
</dbReference>
<dbReference type="Gene3D" id="1.10.10.10">
    <property type="entry name" value="Winged helix-like DNA-binding domain superfamily/Winged helix DNA-binding domain"/>
    <property type="match status" value="1"/>
</dbReference>
<dbReference type="SMART" id="SM00344">
    <property type="entry name" value="HTH_ASNC"/>
    <property type="match status" value="1"/>
</dbReference>
<dbReference type="Proteomes" id="UP000636505">
    <property type="component" value="Unassembled WGS sequence"/>
</dbReference>
<evidence type="ECO:0000313" key="5">
    <source>
        <dbReference type="EMBL" id="MBE9077775.1"/>
    </source>
</evidence>
<dbReference type="PROSITE" id="PS50956">
    <property type="entry name" value="HTH_ASNC_2"/>
    <property type="match status" value="1"/>
</dbReference>
<dbReference type="PANTHER" id="PTHR30154">
    <property type="entry name" value="LEUCINE-RESPONSIVE REGULATORY PROTEIN"/>
    <property type="match status" value="1"/>
</dbReference>
<dbReference type="GO" id="GO:0005829">
    <property type="term" value="C:cytosol"/>
    <property type="evidence" value="ECO:0007669"/>
    <property type="project" value="TreeGrafter"/>
</dbReference>
<evidence type="ECO:0000259" key="4">
    <source>
        <dbReference type="PROSITE" id="PS50956"/>
    </source>
</evidence>
<dbReference type="Gene3D" id="3.30.70.920">
    <property type="match status" value="1"/>
</dbReference>